<dbReference type="GO" id="GO:0005506">
    <property type="term" value="F:iron ion binding"/>
    <property type="evidence" value="ECO:0007669"/>
    <property type="project" value="InterPro"/>
</dbReference>
<comment type="cofactor">
    <cofactor evidence="1 13">
        <name>heme</name>
        <dbReference type="ChEBI" id="CHEBI:30413"/>
    </cofactor>
</comment>
<dbReference type="Proteomes" id="UP001066276">
    <property type="component" value="Chromosome 4_1"/>
</dbReference>
<dbReference type="Gene3D" id="1.10.630.10">
    <property type="entry name" value="Cytochrome P450"/>
    <property type="match status" value="1"/>
</dbReference>
<dbReference type="InterPro" id="IPR008071">
    <property type="entry name" value="Cyt_P450_E_grp-I_CYP2J-like"/>
</dbReference>
<comment type="subcellular location">
    <subcellularLocation>
        <location evidence="3">Endoplasmic reticulum membrane</location>
    </subcellularLocation>
    <subcellularLocation>
        <location evidence="2">Microsome membrane</location>
    </subcellularLocation>
</comment>
<evidence type="ECO:0000256" key="8">
    <source>
        <dbReference type="ARBA" id="ARBA00022848"/>
    </source>
</evidence>
<gene>
    <name evidence="16" type="ORF">NDU88_002361</name>
</gene>
<dbReference type="InterPro" id="IPR017972">
    <property type="entry name" value="Cyt_P450_CS"/>
</dbReference>
<evidence type="ECO:0000256" key="7">
    <source>
        <dbReference type="ARBA" id="ARBA00022824"/>
    </source>
</evidence>
<name>A0AAV7T316_PLEWA</name>
<feature type="region of interest" description="Disordered" evidence="15">
    <location>
        <begin position="1"/>
        <end position="22"/>
    </location>
</feature>
<evidence type="ECO:0000256" key="10">
    <source>
        <dbReference type="ARBA" id="ARBA00023004"/>
    </source>
</evidence>
<dbReference type="FunFam" id="1.10.630.10:FF:000004">
    <property type="entry name" value="cytochrome P450 2D15 isoform X1"/>
    <property type="match status" value="1"/>
</dbReference>
<evidence type="ECO:0000256" key="2">
    <source>
        <dbReference type="ARBA" id="ARBA00004524"/>
    </source>
</evidence>
<protein>
    <submittedName>
        <fullName evidence="16">Uncharacterized protein</fullName>
    </submittedName>
</protein>
<evidence type="ECO:0000313" key="16">
    <source>
        <dbReference type="EMBL" id="KAJ1170486.1"/>
    </source>
</evidence>
<dbReference type="GO" id="GO:0005789">
    <property type="term" value="C:endoplasmic reticulum membrane"/>
    <property type="evidence" value="ECO:0007669"/>
    <property type="project" value="UniProtKB-SubCell"/>
</dbReference>
<dbReference type="SUPFAM" id="SSF48264">
    <property type="entry name" value="Cytochrome P450"/>
    <property type="match status" value="1"/>
</dbReference>
<keyword evidence="17" id="KW-1185">Reference proteome</keyword>
<keyword evidence="8" id="KW-0492">Microsome</keyword>
<dbReference type="Pfam" id="PF00067">
    <property type="entry name" value="p450"/>
    <property type="match status" value="1"/>
</dbReference>
<evidence type="ECO:0000256" key="4">
    <source>
        <dbReference type="ARBA" id="ARBA00010617"/>
    </source>
</evidence>
<evidence type="ECO:0000256" key="9">
    <source>
        <dbReference type="ARBA" id="ARBA00023002"/>
    </source>
</evidence>
<evidence type="ECO:0000256" key="13">
    <source>
        <dbReference type="PIRSR" id="PIRSR602401-1"/>
    </source>
</evidence>
<dbReference type="GO" id="GO:0006082">
    <property type="term" value="P:organic acid metabolic process"/>
    <property type="evidence" value="ECO:0007669"/>
    <property type="project" value="TreeGrafter"/>
</dbReference>
<keyword evidence="5 13" id="KW-0349">Heme</keyword>
<dbReference type="CDD" id="cd11026">
    <property type="entry name" value="CYP2"/>
    <property type="match status" value="1"/>
</dbReference>
<reference evidence="16" key="1">
    <citation type="journal article" date="2022" name="bioRxiv">
        <title>Sequencing and chromosome-scale assembly of the giantPleurodeles waltlgenome.</title>
        <authorList>
            <person name="Brown T."/>
            <person name="Elewa A."/>
            <person name="Iarovenko S."/>
            <person name="Subramanian E."/>
            <person name="Araus A.J."/>
            <person name="Petzold A."/>
            <person name="Susuki M."/>
            <person name="Suzuki K.-i.T."/>
            <person name="Hayashi T."/>
            <person name="Toyoda A."/>
            <person name="Oliveira C."/>
            <person name="Osipova E."/>
            <person name="Leigh N.D."/>
            <person name="Simon A."/>
            <person name="Yun M.H."/>
        </authorList>
    </citation>
    <scope>NUCLEOTIDE SEQUENCE</scope>
    <source>
        <strain evidence="16">20211129_DDA</strain>
        <tissue evidence="16">Liver</tissue>
    </source>
</reference>
<dbReference type="PRINTS" id="PR00385">
    <property type="entry name" value="P450"/>
</dbReference>
<evidence type="ECO:0000256" key="6">
    <source>
        <dbReference type="ARBA" id="ARBA00022723"/>
    </source>
</evidence>
<evidence type="ECO:0000256" key="14">
    <source>
        <dbReference type="RuleBase" id="RU000461"/>
    </source>
</evidence>
<dbReference type="PANTHER" id="PTHR24300">
    <property type="entry name" value="CYTOCHROME P450 508A4-RELATED"/>
    <property type="match status" value="1"/>
</dbReference>
<dbReference type="PRINTS" id="PR01688">
    <property type="entry name" value="EP450ICYP2J"/>
</dbReference>
<dbReference type="PROSITE" id="PS00086">
    <property type="entry name" value="CYTOCHROME_P450"/>
    <property type="match status" value="1"/>
</dbReference>
<dbReference type="InterPro" id="IPR002401">
    <property type="entry name" value="Cyt_P450_E_grp-I"/>
</dbReference>
<dbReference type="GO" id="GO:0020037">
    <property type="term" value="F:heme binding"/>
    <property type="evidence" value="ECO:0007669"/>
    <property type="project" value="InterPro"/>
</dbReference>
<organism evidence="16 17">
    <name type="scientific">Pleurodeles waltl</name>
    <name type="common">Iberian ribbed newt</name>
    <dbReference type="NCBI Taxonomy" id="8319"/>
    <lineage>
        <taxon>Eukaryota</taxon>
        <taxon>Metazoa</taxon>
        <taxon>Chordata</taxon>
        <taxon>Craniata</taxon>
        <taxon>Vertebrata</taxon>
        <taxon>Euteleostomi</taxon>
        <taxon>Amphibia</taxon>
        <taxon>Batrachia</taxon>
        <taxon>Caudata</taxon>
        <taxon>Salamandroidea</taxon>
        <taxon>Salamandridae</taxon>
        <taxon>Pleurodelinae</taxon>
        <taxon>Pleurodeles</taxon>
    </lineage>
</organism>
<evidence type="ECO:0000313" key="17">
    <source>
        <dbReference type="Proteomes" id="UP001066276"/>
    </source>
</evidence>
<dbReference type="GO" id="GO:0006805">
    <property type="term" value="P:xenobiotic metabolic process"/>
    <property type="evidence" value="ECO:0007669"/>
    <property type="project" value="TreeGrafter"/>
</dbReference>
<evidence type="ECO:0000256" key="12">
    <source>
        <dbReference type="ARBA" id="ARBA00023136"/>
    </source>
</evidence>
<comment type="caution">
    <text evidence="16">The sequence shown here is derived from an EMBL/GenBank/DDBJ whole genome shotgun (WGS) entry which is preliminary data.</text>
</comment>
<dbReference type="InterPro" id="IPR050182">
    <property type="entry name" value="Cytochrome_P450_fam2"/>
</dbReference>
<sequence length="550" mass="62374">MDEPTKIFGTQNAGSRDASEQAAIDRPQSVNLGYSHITEVHEEAGPSDAPAFRTELGSSGIVTWTDKTLPCTMELSVLSVVTFLLQQVTVSNILLFSAVFFLAADYIKKRAPKNFPPGPFSWPIIGCLPSLDFAEPQVAINKLSGKYGDIFRVDMGSFRFVVLSGFQTIKEAFVHQGDIFADRPHIPIFYNVSKEYGLVNSNGHSWKQQRRFALSTLRNFGMGKKSLEQRINEEISCLTGVIEEQKGQPFDPHFHINSSVSNVICAISFGDRFDYQDPEFQNLLRLLDETVKLEVGVSTQLYNSFPQIMKFFPGSYRKVLKNWKIIQMFIKKIIEKHREHWNPSEPRDFIDCYIAEMEKFKGDPSSNFDEENLVHCAMDLLFAGTATTSTTLRWAILYMAVYTEIQEKVQAEIDQVIGQSRKPLTENRKSMPYTNAVIHEVQRISNILPAGVPRHTNRDTTLGGFHLPKGTTVTANMASVMHNKNLWKTPDMFNPEHFLENGGFKKSDFFLPFSIGNRVCLGEQMAKMELFLYFTTLLQRNALLAALKMR</sequence>
<proteinExistence type="inferred from homology"/>
<feature type="binding site" description="axial binding residue" evidence="13">
    <location>
        <position position="520"/>
    </location>
    <ligand>
        <name>heme</name>
        <dbReference type="ChEBI" id="CHEBI:30413"/>
    </ligand>
    <ligandPart>
        <name>Fe</name>
        <dbReference type="ChEBI" id="CHEBI:18248"/>
    </ligandPart>
</feature>
<keyword evidence="6 13" id="KW-0479">Metal-binding</keyword>
<keyword evidence="9 14" id="KW-0560">Oxidoreductase</keyword>
<dbReference type="PRINTS" id="PR00463">
    <property type="entry name" value="EP450I"/>
</dbReference>
<evidence type="ECO:0000256" key="5">
    <source>
        <dbReference type="ARBA" id="ARBA00022617"/>
    </source>
</evidence>
<dbReference type="InterPro" id="IPR036396">
    <property type="entry name" value="Cyt_P450_sf"/>
</dbReference>
<dbReference type="AlphaFoldDB" id="A0AAV7T316"/>
<evidence type="ECO:0000256" key="3">
    <source>
        <dbReference type="ARBA" id="ARBA00004586"/>
    </source>
</evidence>
<dbReference type="GO" id="GO:0016712">
    <property type="term" value="F:oxidoreductase activity, acting on paired donors, with incorporation or reduction of molecular oxygen, reduced flavin or flavoprotein as one donor, and incorporation of one atom of oxygen"/>
    <property type="evidence" value="ECO:0007669"/>
    <property type="project" value="InterPro"/>
</dbReference>
<keyword evidence="11 14" id="KW-0503">Monooxygenase</keyword>
<dbReference type="EMBL" id="JANPWB010000007">
    <property type="protein sequence ID" value="KAJ1170486.1"/>
    <property type="molecule type" value="Genomic_DNA"/>
</dbReference>
<evidence type="ECO:0000256" key="15">
    <source>
        <dbReference type="SAM" id="MobiDB-lite"/>
    </source>
</evidence>
<evidence type="ECO:0000256" key="11">
    <source>
        <dbReference type="ARBA" id="ARBA00023033"/>
    </source>
</evidence>
<dbReference type="InterPro" id="IPR001128">
    <property type="entry name" value="Cyt_P450"/>
</dbReference>
<keyword evidence="7" id="KW-0256">Endoplasmic reticulum</keyword>
<keyword evidence="12" id="KW-0472">Membrane</keyword>
<accession>A0AAV7T316</accession>
<evidence type="ECO:0000256" key="1">
    <source>
        <dbReference type="ARBA" id="ARBA00001971"/>
    </source>
</evidence>
<keyword evidence="10 13" id="KW-0408">Iron</keyword>
<dbReference type="PANTHER" id="PTHR24300:SF177">
    <property type="entry name" value="CYTOCHROME P450 2J2"/>
    <property type="match status" value="1"/>
</dbReference>
<comment type="similarity">
    <text evidence="4 14">Belongs to the cytochrome P450 family.</text>
</comment>